<feature type="chain" id="PRO_5007863038" description="Ricin B lectin domain-containing protein" evidence="1">
    <location>
        <begin position="27"/>
        <end position="178"/>
    </location>
</feature>
<proteinExistence type="predicted"/>
<keyword evidence="1" id="KW-0732">Signal</keyword>
<dbReference type="OrthoDB" id="2972047at2759"/>
<evidence type="ECO:0008006" key="4">
    <source>
        <dbReference type="Google" id="ProtNLM"/>
    </source>
</evidence>
<gene>
    <name evidence="2" type="ORF">EXIGLDRAFT_145616</name>
</gene>
<dbReference type="EMBL" id="KV425900">
    <property type="protein sequence ID" value="KZW00597.1"/>
    <property type="molecule type" value="Genomic_DNA"/>
</dbReference>
<accession>A0A165NDM8</accession>
<keyword evidence="3" id="KW-1185">Reference proteome</keyword>
<feature type="signal peptide" evidence="1">
    <location>
        <begin position="1"/>
        <end position="26"/>
    </location>
</feature>
<evidence type="ECO:0000313" key="2">
    <source>
        <dbReference type="EMBL" id="KZW00597.1"/>
    </source>
</evidence>
<protein>
    <recommendedName>
        <fullName evidence="4">Ricin B lectin domain-containing protein</fullName>
    </recommendedName>
</protein>
<dbReference type="InParanoid" id="A0A165NDM8"/>
<sequence length="178" mass="19743">MNIVLTSARLFRIVVAICAFGGQVHAAAVAQARTSAVEAWDAYDIISVANGAYVDVTRDSPDFDHLYIAADPSNIDTAWWLYPTEEDGTYTIEHFNLPYPVTVDNGTQGPNPLRLASRRPDIPPLLLQVVPAGGEDYVIKVANEDLLWTLYGDENKIQLLPANGEMTQHWRFVETDNI</sequence>
<dbReference type="SUPFAM" id="SSF50370">
    <property type="entry name" value="Ricin B-like lectins"/>
    <property type="match status" value="1"/>
</dbReference>
<evidence type="ECO:0000256" key="1">
    <source>
        <dbReference type="SAM" id="SignalP"/>
    </source>
</evidence>
<organism evidence="2 3">
    <name type="scientific">Exidia glandulosa HHB12029</name>
    <dbReference type="NCBI Taxonomy" id="1314781"/>
    <lineage>
        <taxon>Eukaryota</taxon>
        <taxon>Fungi</taxon>
        <taxon>Dikarya</taxon>
        <taxon>Basidiomycota</taxon>
        <taxon>Agaricomycotina</taxon>
        <taxon>Agaricomycetes</taxon>
        <taxon>Auriculariales</taxon>
        <taxon>Exidiaceae</taxon>
        <taxon>Exidia</taxon>
    </lineage>
</organism>
<dbReference type="InterPro" id="IPR035992">
    <property type="entry name" value="Ricin_B-like_lectins"/>
</dbReference>
<reference evidence="2 3" key="1">
    <citation type="journal article" date="2016" name="Mol. Biol. Evol.">
        <title>Comparative Genomics of Early-Diverging Mushroom-Forming Fungi Provides Insights into the Origins of Lignocellulose Decay Capabilities.</title>
        <authorList>
            <person name="Nagy L.G."/>
            <person name="Riley R."/>
            <person name="Tritt A."/>
            <person name="Adam C."/>
            <person name="Daum C."/>
            <person name="Floudas D."/>
            <person name="Sun H."/>
            <person name="Yadav J.S."/>
            <person name="Pangilinan J."/>
            <person name="Larsson K.H."/>
            <person name="Matsuura K."/>
            <person name="Barry K."/>
            <person name="Labutti K."/>
            <person name="Kuo R."/>
            <person name="Ohm R.A."/>
            <person name="Bhattacharya S.S."/>
            <person name="Shirouzu T."/>
            <person name="Yoshinaga Y."/>
            <person name="Martin F.M."/>
            <person name="Grigoriev I.V."/>
            <person name="Hibbett D.S."/>
        </authorList>
    </citation>
    <scope>NUCLEOTIDE SEQUENCE [LARGE SCALE GENOMIC DNA]</scope>
    <source>
        <strain evidence="2 3">HHB12029</strain>
    </source>
</reference>
<name>A0A165NDM8_EXIGL</name>
<dbReference type="AlphaFoldDB" id="A0A165NDM8"/>
<dbReference type="Gene3D" id="2.80.10.50">
    <property type="match status" value="1"/>
</dbReference>
<evidence type="ECO:0000313" key="3">
    <source>
        <dbReference type="Proteomes" id="UP000077266"/>
    </source>
</evidence>
<dbReference type="Proteomes" id="UP000077266">
    <property type="component" value="Unassembled WGS sequence"/>
</dbReference>